<dbReference type="Proteomes" id="UP000069940">
    <property type="component" value="Unassembled WGS sequence"/>
</dbReference>
<evidence type="ECO:0000259" key="8">
    <source>
        <dbReference type="PROSITE" id="PS50071"/>
    </source>
</evidence>
<feature type="compositionally biased region" description="Low complexity" evidence="7">
    <location>
        <begin position="51"/>
        <end position="67"/>
    </location>
</feature>
<keyword evidence="10" id="KW-1185">Reference proteome</keyword>
<dbReference type="InterPro" id="IPR009057">
    <property type="entry name" value="Homeodomain-like_sf"/>
</dbReference>
<dbReference type="InterPro" id="IPR001356">
    <property type="entry name" value="HD"/>
</dbReference>
<dbReference type="PRINTS" id="PR00031">
    <property type="entry name" value="HTHREPRESSR"/>
</dbReference>
<dbReference type="InterPro" id="IPR000047">
    <property type="entry name" value="HTH_motif"/>
</dbReference>
<feature type="compositionally biased region" description="Low complexity" evidence="7">
    <location>
        <begin position="302"/>
        <end position="334"/>
    </location>
</feature>
<keyword evidence="2 5" id="KW-0238">DNA-binding</keyword>
<feature type="DNA-binding region" description="Homeobox" evidence="5">
    <location>
        <begin position="107"/>
        <end position="166"/>
    </location>
</feature>
<dbReference type="PROSITE" id="PS00027">
    <property type="entry name" value="HOMEOBOX_1"/>
    <property type="match status" value="1"/>
</dbReference>
<feature type="compositionally biased region" description="Basic and acidic residues" evidence="7">
    <location>
        <begin position="75"/>
        <end position="89"/>
    </location>
</feature>
<feature type="domain" description="Homeobox" evidence="8">
    <location>
        <begin position="105"/>
        <end position="165"/>
    </location>
</feature>
<dbReference type="CDD" id="cd00086">
    <property type="entry name" value="homeodomain"/>
    <property type="match status" value="1"/>
</dbReference>
<dbReference type="GeneID" id="109427523"/>
<evidence type="ECO:0000256" key="2">
    <source>
        <dbReference type="ARBA" id="ARBA00023125"/>
    </source>
</evidence>
<dbReference type="SMART" id="SM00389">
    <property type="entry name" value="HOX"/>
    <property type="match status" value="1"/>
</dbReference>
<comment type="subcellular location">
    <subcellularLocation>
        <location evidence="1 5 6">Nucleus</location>
    </subcellularLocation>
</comment>
<evidence type="ECO:0000256" key="1">
    <source>
        <dbReference type="ARBA" id="ARBA00004123"/>
    </source>
</evidence>
<feature type="region of interest" description="Disordered" evidence="7">
    <location>
        <begin position="50"/>
        <end position="108"/>
    </location>
</feature>
<sequence>MNILTNGGPFDGGDGVDQSGVNWLRKIVAPLSASSASPLPSLQAGIMSQYHNSSAGSNNSRGGNNHGSHIEVGPEIDHRRLGGKDEDGNSIKNGLGLGGSSGLSKKQRKARTAFTDHQLQTLEKSFERQKYLSVQDRMELANKLGLSDTQVKTWYQNRRTKWKRQTAVGLELLAEAGNYAAFQRLYGGPPYLGGWPYPAQAGPPGAPQSAVDAYYRHAAAAAALQKPLPYRIYPGVPGLGTLNTIPGPSAPFPHLSASTSLSTLSSYYQASSQQAAAAAAAAAVASQNTPGSPGVGAGSNGSAGNQTNSGNGNNIHGSTSSLSSQPRRSPSPTLNPGSPPGRSESNPPSDDEDENIQV</sequence>
<reference evidence="9" key="2">
    <citation type="submission" date="2025-05" db="UniProtKB">
        <authorList>
            <consortium name="EnsemblMetazoa"/>
        </authorList>
    </citation>
    <scope>IDENTIFICATION</scope>
    <source>
        <strain evidence="9">Foshan</strain>
    </source>
</reference>
<dbReference type="PANTHER" id="PTHR24333">
    <property type="entry name" value="HOMEO BOX HB9 LIKE A-RELATED"/>
    <property type="match status" value="1"/>
</dbReference>
<name>A0ABM1ZER0_AEDAL</name>
<accession>A0ABM1ZER0</accession>
<dbReference type="PROSITE" id="PS50071">
    <property type="entry name" value="HOMEOBOX_2"/>
    <property type="match status" value="1"/>
</dbReference>
<keyword evidence="3 5" id="KW-0371">Homeobox</keyword>
<reference evidence="10" key="1">
    <citation type="journal article" date="2015" name="Proc. Natl. Acad. Sci. U.S.A.">
        <title>Genome sequence of the Asian Tiger mosquito, Aedes albopictus, reveals insights into its biology, genetics, and evolution.</title>
        <authorList>
            <person name="Chen X.G."/>
            <person name="Jiang X."/>
            <person name="Gu J."/>
            <person name="Xu M."/>
            <person name="Wu Y."/>
            <person name="Deng Y."/>
            <person name="Zhang C."/>
            <person name="Bonizzoni M."/>
            <person name="Dermauw W."/>
            <person name="Vontas J."/>
            <person name="Armbruster P."/>
            <person name="Huang X."/>
            <person name="Yang Y."/>
            <person name="Zhang H."/>
            <person name="He W."/>
            <person name="Peng H."/>
            <person name="Liu Y."/>
            <person name="Wu K."/>
            <person name="Chen J."/>
            <person name="Lirakis M."/>
            <person name="Topalis P."/>
            <person name="Van Leeuwen T."/>
            <person name="Hall A.B."/>
            <person name="Jiang X."/>
            <person name="Thorpe C."/>
            <person name="Mueller R.L."/>
            <person name="Sun C."/>
            <person name="Waterhouse R.M."/>
            <person name="Yan G."/>
            <person name="Tu Z.J."/>
            <person name="Fang X."/>
            <person name="James A.A."/>
        </authorList>
    </citation>
    <scope>NUCLEOTIDE SEQUENCE [LARGE SCALE GENOMIC DNA]</scope>
    <source>
        <strain evidence="10">Foshan</strain>
    </source>
</reference>
<dbReference type="InterPro" id="IPR017970">
    <property type="entry name" value="Homeobox_CS"/>
</dbReference>
<dbReference type="PRINTS" id="PR00024">
    <property type="entry name" value="HOMEOBOX"/>
</dbReference>
<evidence type="ECO:0000256" key="5">
    <source>
        <dbReference type="PROSITE-ProRule" id="PRU00108"/>
    </source>
</evidence>
<organism evidence="9 10">
    <name type="scientific">Aedes albopictus</name>
    <name type="common">Asian tiger mosquito</name>
    <name type="synonym">Stegomyia albopicta</name>
    <dbReference type="NCBI Taxonomy" id="7160"/>
    <lineage>
        <taxon>Eukaryota</taxon>
        <taxon>Metazoa</taxon>
        <taxon>Ecdysozoa</taxon>
        <taxon>Arthropoda</taxon>
        <taxon>Hexapoda</taxon>
        <taxon>Insecta</taxon>
        <taxon>Pterygota</taxon>
        <taxon>Neoptera</taxon>
        <taxon>Endopterygota</taxon>
        <taxon>Diptera</taxon>
        <taxon>Nematocera</taxon>
        <taxon>Culicoidea</taxon>
        <taxon>Culicidae</taxon>
        <taxon>Culicinae</taxon>
        <taxon>Aedini</taxon>
        <taxon>Aedes</taxon>
        <taxon>Stegomyia</taxon>
    </lineage>
</organism>
<dbReference type="RefSeq" id="XP_062700587.1">
    <property type="nucleotide sequence ID" value="XM_062844603.1"/>
</dbReference>
<dbReference type="InterPro" id="IPR020479">
    <property type="entry name" value="HD_metazoa"/>
</dbReference>
<dbReference type="SUPFAM" id="SSF46689">
    <property type="entry name" value="Homeodomain-like"/>
    <property type="match status" value="1"/>
</dbReference>
<dbReference type="Pfam" id="PF00046">
    <property type="entry name" value="Homeodomain"/>
    <property type="match status" value="1"/>
</dbReference>
<dbReference type="EnsemblMetazoa" id="AALFPA23_017737.R25988">
    <property type="protein sequence ID" value="AALFPA23_017737.P25988"/>
    <property type="gene ID" value="AALFPA23_017737"/>
</dbReference>
<dbReference type="InterPro" id="IPR050848">
    <property type="entry name" value="Homeobox_TF"/>
</dbReference>
<proteinExistence type="predicted"/>
<evidence type="ECO:0000313" key="9">
    <source>
        <dbReference type="EnsemblMetazoa" id="AALFPA23_017737.P25988"/>
    </source>
</evidence>
<dbReference type="PANTHER" id="PTHR24333:SF5">
    <property type="entry name" value="VENT HOMEOBOX"/>
    <property type="match status" value="1"/>
</dbReference>
<evidence type="ECO:0000256" key="6">
    <source>
        <dbReference type="RuleBase" id="RU000682"/>
    </source>
</evidence>
<feature type="compositionally biased region" description="Acidic residues" evidence="7">
    <location>
        <begin position="349"/>
        <end position="358"/>
    </location>
</feature>
<evidence type="ECO:0000256" key="3">
    <source>
        <dbReference type="ARBA" id="ARBA00023155"/>
    </source>
</evidence>
<dbReference type="Gene3D" id="1.10.10.60">
    <property type="entry name" value="Homeodomain-like"/>
    <property type="match status" value="1"/>
</dbReference>
<feature type="region of interest" description="Disordered" evidence="7">
    <location>
        <begin position="287"/>
        <end position="358"/>
    </location>
</feature>
<protein>
    <recommendedName>
        <fullName evidence="8">Homeobox domain-containing protein</fullName>
    </recommendedName>
</protein>
<keyword evidence="4 5" id="KW-0539">Nucleus</keyword>
<evidence type="ECO:0000313" key="10">
    <source>
        <dbReference type="Proteomes" id="UP000069940"/>
    </source>
</evidence>
<evidence type="ECO:0000256" key="4">
    <source>
        <dbReference type="ARBA" id="ARBA00023242"/>
    </source>
</evidence>
<evidence type="ECO:0000256" key="7">
    <source>
        <dbReference type="SAM" id="MobiDB-lite"/>
    </source>
</evidence>